<sequence>MCINFTDCKKICIFARLHTIGDTIVLSIEKQ</sequence>
<dbReference type="EMBL" id="LR134384">
    <property type="protein sequence ID" value="VEH14563.1"/>
    <property type="molecule type" value="Genomic_DNA"/>
</dbReference>
<name>A0A3S4TDF4_9BACT</name>
<accession>A0A3S4TDF4</accession>
<dbReference type="KEGG" id="poc:NCTC13071_00540"/>
<evidence type="ECO:0000313" key="1">
    <source>
        <dbReference type="EMBL" id="VEH14563.1"/>
    </source>
</evidence>
<evidence type="ECO:0000313" key="2">
    <source>
        <dbReference type="Proteomes" id="UP000274578"/>
    </source>
</evidence>
<gene>
    <name evidence="1" type="ORF">NCTC13071_00540</name>
</gene>
<organism evidence="1 2">
    <name type="scientific">Segatella oris</name>
    <dbReference type="NCBI Taxonomy" id="28135"/>
    <lineage>
        <taxon>Bacteria</taxon>
        <taxon>Pseudomonadati</taxon>
        <taxon>Bacteroidota</taxon>
        <taxon>Bacteroidia</taxon>
        <taxon>Bacteroidales</taxon>
        <taxon>Prevotellaceae</taxon>
        <taxon>Segatella</taxon>
    </lineage>
</organism>
<dbReference type="AlphaFoldDB" id="A0A3S4TDF4"/>
<reference evidence="1 2" key="1">
    <citation type="submission" date="2018-12" db="EMBL/GenBank/DDBJ databases">
        <authorList>
            <consortium name="Pathogen Informatics"/>
        </authorList>
    </citation>
    <scope>NUCLEOTIDE SEQUENCE [LARGE SCALE GENOMIC DNA]</scope>
    <source>
        <strain evidence="1 2">NCTC13071</strain>
    </source>
</reference>
<proteinExistence type="predicted"/>
<protein>
    <submittedName>
        <fullName evidence="1">Uncharacterized protein</fullName>
    </submittedName>
</protein>
<dbReference type="Proteomes" id="UP000274578">
    <property type="component" value="Chromosome 1"/>
</dbReference>